<evidence type="ECO:0000256" key="1">
    <source>
        <dbReference type="SAM" id="MobiDB-lite"/>
    </source>
</evidence>
<accession>A0A5C7W293</accession>
<proteinExistence type="predicted"/>
<dbReference type="EMBL" id="SSFO01000168">
    <property type="protein sequence ID" value="TXI31947.1"/>
    <property type="molecule type" value="Genomic_DNA"/>
</dbReference>
<gene>
    <name evidence="2" type="ORF">E6Q69_10135</name>
</gene>
<reference evidence="2 3" key="1">
    <citation type="submission" date="2018-09" db="EMBL/GenBank/DDBJ databases">
        <title>Metagenome Assembled Genomes from an Advanced Water Purification Facility.</title>
        <authorList>
            <person name="Stamps B.W."/>
            <person name="Spear J.R."/>
        </authorList>
    </citation>
    <scope>NUCLEOTIDE SEQUENCE [LARGE SCALE GENOMIC DNA]</scope>
    <source>
        <strain evidence="2">Bin_52_1</strain>
    </source>
</reference>
<sequence>MKTDNNKQGNLIAEEGSERKPATPKRRSAMEKVQERARKAEEKSQLQLKIWADEIREAPNEALRSALFNARNRNQVRRQIRNEEVASYGTSKVIYSGEELRQDDLDVWLQVLHLGRLQPLGETIYFNPTEMKKALDWGYGKDKTERLKTILTRLKATAVNFHSGRLGKGVVLSIIRKFEYADDEDDTRGGGTWSIELDPEVALLFGGGVYSTRIEWEQRLALDGNLSKWLHGFYSTHAKPLPLLIDTLLKPTGTQVASKYKAKALVTEAHNELVRVGFLKEFSISKDGLITVERAPLKKVLTSE</sequence>
<feature type="region of interest" description="Disordered" evidence="1">
    <location>
        <begin position="1"/>
        <end position="40"/>
    </location>
</feature>
<feature type="compositionally biased region" description="Basic and acidic residues" evidence="1">
    <location>
        <begin position="28"/>
        <end position="40"/>
    </location>
</feature>
<evidence type="ECO:0000313" key="3">
    <source>
        <dbReference type="Proteomes" id="UP000321110"/>
    </source>
</evidence>
<comment type="caution">
    <text evidence="2">The sequence shown here is derived from an EMBL/GenBank/DDBJ whole genome shotgun (WGS) entry which is preliminary data.</text>
</comment>
<protein>
    <submittedName>
        <fullName evidence="2">TrfA family protein</fullName>
    </submittedName>
</protein>
<organism evidence="2 3">
    <name type="scientific">Aquipseudomonas alcaligenes</name>
    <name type="common">Pseudomonas alcaligenes</name>
    <dbReference type="NCBI Taxonomy" id="43263"/>
    <lineage>
        <taxon>Bacteria</taxon>
        <taxon>Pseudomonadati</taxon>
        <taxon>Pseudomonadota</taxon>
        <taxon>Gammaproteobacteria</taxon>
        <taxon>Pseudomonadales</taxon>
        <taxon>Pseudomonadaceae</taxon>
        <taxon>Aquipseudomonas</taxon>
    </lineage>
</organism>
<evidence type="ECO:0000313" key="2">
    <source>
        <dbReference type="EMBL" id="TXI31947.1"/>
    </source>
</evidence>
<dbReference type="AlphaFoldDB" id="A0A5C7W293"/>
<name>A0A5C7W293_AQUAC</name>
<dbReference type="InterPro" id="IPR010751">
    <property type="entry name" value="TrfA"/>
</dbReference>
<dbReference type="Proteomes" id="UP000321110">
    <property type="component" value="Unassembled WGS sequence"/>
</dbReference>
<dbReference type="Pfam" id="PF07042">
    <property type="entry name" value="TrfA"/>
    <property type="match status" value="1"/>
</dbReference>